<keyword evidence="3 9" id="KW-0479">Metal-binding</keyword>
<keyword evidence="9" id="KW-0028">Amino-acid biosynthesis</keyword>
<feature type="binding site" evidence="9">
    <location>
        <position position="157"/>
    </location>
    <ligand>
        <name>NAD(+)</name>
        <dbReference type="ChEBI" id="CHEBI:57540"/>
    </ligand>
</feature>
<evidence type="ECO:0000256" key="9">
    <source>
        <dbReference type="HAMAP-Rule" id="MF_00110"/>
    </source>
</evidence>
<keyword evidence="4 9" id="KW-0547">Nucleotide-binding</keyword>
<protein>
    <recommendedName>
        <fullName evidence="9 10">3-dehydroquinate synthase</fullName>
        <shortName evidence="9">DHQS</shortName>
        <ecNumber evidence="9 10">4.2.3.4</ecNumber>
    </recommendedName>
</protein>
<name>A0A2M7V6T9_9BACT</name>
<evidence type="ECO:0000256" key="1">
    <source>
        <dbReference type="ARBA" id="ARBA00001911"/>
    </source>
</evidence>
<dbReference type="EMBL" id="PFPK01000045">
    <property type="protein sequence ID" value="PIZ94389.1"/>
    <property type="molecule type" value="Genomic_DNA"/>
</dbReference>
<evidence type="ECO:0000313" key="14">
    <source>
        <dbReference type="Proteomes" id="UP000228568"/>
    </source>
</evidence>
<feature type="binding site" evidence="9">
    <location>
        <position position="166"/>
    </location>
    <ligand>
        <name>NAD(+)</name>
        <dbReference type="ChEBI" id="CHEBI:57540"/>
    </ligand>
</feature>
<comment type="caution">
    <text evidence="13">The sequence shown here is derived from an EMBL/GenBank/DDBJ whole genome shotgun (WGS) entry which is preliminary data.</text>
</comment>
<comment type="cofactor">
    <cofactor evidence="9">
        <name>Co(2+)</name>
        <dbReference type="ChEBI" id="CHEBI:48828"/>
    </cofactor>
    <cofactor evidence="9">
        <name>Zn(2+)</name>
        <dbReference type="ChEBI" id="CHEBI:29105"/>
    </cofactor>
    <text evidence="9">Binds 1 divalent metal cation per subunit. Can use either Co(2+) or Zn(2+).</text>
</comment>
<organism evidence="13 14">
    <name type="scientific">Candidatus Magasanikbacteria bacterium CG_4_10_14_0_2_um_filter_37_12</name>
    <dbReference type="NCBI Taxonomy" id="1974637"/>
    <lineage>
        <taxon>Bacteria</taxon>
        <taxon>Candidatus Magasanikiibacteriota</taxon>
    </lineage>
</organism>
<evidence type="ECO:0000256" key="6">
    <source>
        <dbReference type="ARBA" id="ARBA00023027"/>
    </source>
</evidence>
<comment type="similarity">
    <text evidence="9">Belongs to the sugar phosphate cyclases superfamily. Dehydroquinate synthase family.</text>
</comment>
<dbReference type="PANTHER" id="PTHR43622">
    <property type="entry name" value="3-DEHYDROQUINATE SYNTHASE"/>
    <property type="match status" value="1"/>
</dbReference>
<sequence>MTYNVKHVTYNKIKIALPDVVEKQYDVVIGGDLADQLVVFLKKQKNIFNIVIITDNNVKKLYGEKLLSNLKTSNQLVFINLLSFSAGEQHKTQKTVTDLQNKMFRLKCGRDTVVIVLGGGVVGDVAGYTAATYMRGIPYIQIPTTLLAMVDSSVGGKTGVDTVYGKNLVGAFHQPIAVFVEPKMLLTLSKKHIKNGLIEAIKMFMTHDKEMFDYVRDNYGAILKLDKSVLQKIITRAIEIKARVVIRDEKERGERAILNFGHTIGHAIEKLSNYNLLHGEAVGFGILVESKIAELLGKLSSDVYREIEDILGKMVKVERLKDYKIEDILRETKLDKKARSGEVTYVFLKNIGRFCTRGGKFVHGVDEKIVKKALTYFI</sequence>
<evidence type="ECO:0000256" key="3">
    <source>
        <dbReference type="ARBA" id="ARBA00022723"/>
    </source>
</evidence>
<dbReference type="Pfam" id="PF01761">
    <property type="entry name" value="DHQ_synthase"/>
    <property type="match status" value="1"/>
</dbReference>
<reference evidence="14" key="1">
    <citation type="submission" date="2017-09" db="EMBL/GenBank/DDBJ databases">
        <title>Depth-based differentiation of microbial function through sediment-hosted aquifers and enrichment of novel symbionts in the deep terrestrial subsurface.</title>
        <authorList>
            <person name="Probst A.J."/>
            <person name="Ladd B."/>
            <person name="Jarett J.K."/>
            <person name="Geller-Mcgrath D.E."/>
            <person name="Sieber C.M.K."/>
            <person name="Emerson J.B."/>
            <person name="Anantharaman K."/>
            <person name="Thomas B.C."/>
            <person name="Malmstrom R."/>
            <person name="Stieglmeier M."/>
            <person name="Klingl A."/>
            <person name="Woyke T."/>
            <person name="Ryan C.M."/>
            <person name="Banfield J.F."/>
        </authorList>
    </citation>
    <scope>NUCLEOTIDE SEQUENCE [LARGE SCALE GENOMIC DNA]</scope>
</reference>
<feature type="binding site" evidence="9">
    <location>
        <begin position="120"/>
        <end position="124"/>
    </location>
    <ligand>
        <name>NAD(+)</name>
        <dbReference type="ChEBI" id="CHEBI:57540"/>
    </ligand>
</feature>
<dbReference type="NCBIfam" id="TIGR01357">
    <property type="entry name" value="aroB"/>
    <property type="match status" value="1"/>
</dbReference>
<feature type="domain" description="3-dehydroquinate synthase N-terminal" evidence="11">
    <location>
        <begin position="83"/>
        <end position="194"/>
    </location>
</feature>
<comment type="catalytic activity">
    <reaction evidence="9">
        <text>7-phospho-2-dehydro-3-deoxy-D-arabino-heptonate = 3-dehydroquinate + phosphate</text>
        <dbReference type="Rhea" id="RHEA:21968"/>
        <dbReference type="ChEBI" id="CHEBI:32364"/>
        <dbReference type="ChEBI" id="CHEBI:43474"/>
        <dbReference type="ChEBI" id="CHEBI:58394"/>
        <dbReference type="EC" id="4.2.3.4"/>
    </reaction>
</comment>
<dbReference type="InterPro" id="IPR016037">
    <property type="entry name" value="DHQ_synth_AroB"/>
</dbReference>
<dbReference type="PANTHER" id="PTHR43622:SF1">
    <property type="entry name" value="3-DEHYDROQUINATE SYNTHASE"/>
    <property type="match status" value="1"/>
</dbReference>
<dbReference type="Gene3D" id="1.20.1090.10">
    <property type="entry name" value="Dehydroquinate synthase-like - alpha domain"/>
    <property type="match status" value="1"/>
</dbReference>
<dbReference type="UniPathway" id="UPA00053">
    <property type="reaction ID" value="UER00085"/>
</dbReference>
<evidence type="ECO:0000256" key="8">
    <source>
        <dbReference type="ARBA" id="ARBA00023285"/>
    </source>
</evidence>
<comment type="pathway">
    <text evidence="9">Metabolic intermediate biosynthesis; chorismate biosynthesis; chorismate from D-erythrose 4-phosphate and phosphoenolpyruvate: step 2/7.</text>
</comment>
<dbReference type="GO" id="GO:0046872">
    <property type="term" value="F:metal ion binding"/>
    <property type="evidence" value="ECO:0007669"/>
    <property type="project" value="UniProtKB-KW"/>
</dbReference>
<dbReference type="PIRSF" id="PIRSF001455">
    <property type="entry name" value="DHQ_synth"/>
    <property type="match status" value="1"/>
</dbReference>
<proteinExistence type="inferred from homology"/>
<evidence type="ECO:0000256" key="2">
    <source>
        <dbReference type="ARBA" id="ARBA00001947"/>
    </source>
</evidence>
<dbReference type="InterPro" id="IPR056179">
    <property type="entry name" value="DHQS_C"/>
</dbReference>
<dbReference type="InterPro" id="IPR030960">
    <property type="entry name" value="DHQS/DOIS_N"/>
</dbReference>
<gene>
    <name evidence="9 13" type="primary">aroB</name>
    <name evidence="13" type="ORF">COX81_03705</name>
</gene>
<dbReference type="GO" id="GO:0009073">
    <property type="term" value="P:aromatic amino acid family biosynthetic process"/>
    <property type="evidence" value="ECO:0007669"/>
    <property type="project" value="UniProtKB-KW"/>
</dbReference>
<dbReference type="InterPro" id="IPR050071">
    <property type="entry name" value="Dehydroquinate_synthase"/>
</dbReference>
<comment type="cofactor">
    <cofactor evidence="2">
        <name>Zn(2+)</name>
        <dbReference type="ChEBI" id="CHEBI:29105"/>
    </cofactor>
</comment>
<dbReference type="HAMAP" id="MF_00110">
    <property type="entry name" value="DHQ_synthase"/>
    <property type="match status" value="1"/>
</dbReference>
<feature type="binding site" evidence="9">
    <location>
        <position position="199"/>
    </location>
    <ligand>
        <name>Zn(2+)</name>
        <dbReference type="ChEBI" id="CHEBI:29105"/>
    </ligand>
</feature>
<evidence type="ECO:0000259" key="12">
    <source>
        <dbReference type="Pfam" id="PF24621"/>
    </source>
</evidence>
<keyword evidence="8 9" id="KW-0170">Cobalt</keyword>
<dbReference type="Gene3D" id="3.40.50.1970">
    <property type="match status" value="1"/>
</dbReference>
<evidence type="ECO:0000256" key="7">
    <source>
        <dbReference type="ARBA" id="ARBA00023239"/>
    </source>
</evidence>
<keyword evidence="7 9" id="KW-0456">Lyase</keyword>
<evidence type="ECO:0000256" key="5">
    <source>
        <dbReference type="ARBA" id="ARBA00022833"/>
    </source>
</evidence>
<dbReference type="FunFam" id="3.40.50.1970:FF:000007">
    <property type="entry name" value="Pentafunctional AROM polypeptide"/>
    <property type="match status" value="1"/>
</dbReference>
<comment type="function">
    <text evidence="9">Catalyzes the conversion of 3-deoxy-D-arabino-heptulosonate 7-phosphate (DAHP) to dehydroquinate (DHQ).</text>
</comment>
<evidence type="ECO:0000313" key="13">
    <source>
        <dbReference type="EMBL" id="PIZ94389.1"/>
    </source>
</evidence>
<keyword evidence="9" id="KW-0057">Aromatic amino acid biosynthesis</keyword>
<dbReference type="CDD" id="cd08195">
    <property type="entry name" value="DHQS"/>
    <property type="match status" value="1"/>
</dbReference>
<dbReference type="GO" id="GO:0005737">
    <property type="term" value="C:cytoplasm"/>
    <property type="evidence" value="ECO:0007669"/>
    <property type="project" value="UniProtKB-SubCell"/>
</dbReference>
<dbReference type="GO" id="GO:0000166">
    <property type="term" value="F:nucleotide binding"/>
    <property type="evidence" value="ECO:0007669"/>
    <property type="project" value="UniProtKB-KW"/>
</dbReference>
<dbReference type="AlphaFoldDB" id="A0A2M7V6T9"/>
<feature type="binding site" evidence="9">
    <location>
        <position position="278"/>
    </location>
    <ligand>
        <name>Zn(2+)</name>
        <dbReference type="ChEBI" id="CHEBI:29105"/>
    </ligand>
</feature>
<keyword evidence="6 9" id="KW-0520">NAD</keyword>
<dbReference type="SUPFAM" id="SSF56796">
    <property type="entry name" value="Dehydroquinate synthase-like"/>
    <property type="match status" value="1"/>
</dbReference>
<feature type="domain" description="3-dehydroquinate synthase C-terminal" evidence="12">
    <location>
        <begin position="196"/>
        <end position="338"/>
    </location>
</feature>
<accession>A0A2M7V6T9</accession>
<evidence type="ECO:0000256" key="4">
    <source>
        <dbReference type="ARBA" id="ARBA00022741"/>
    </source>
</evidence>
<comment type="cofactor">
    <cofactor evidence="1 9">
        <name>NAD(+)</name>
        <dbReference type="ChEBI" id="CHEBI:57540"/>
    </cofactor>
</comment>
<dbReference type="GO" id="GO:0008652">
    <property type="term" value="P:amino acid biosynthetic process"/>
    <property type="evidence" value="ECO:0007669"/>
    <property type="project" value="UniProtKB-KW"/>
</dbReference>
<dbReference type="Pfam" id="PF24621">
    <property type="entry name" value="DHQS_C"/>
    <property type="match status" value="1"/>
</dbReference>
<keyword evidence="5 9" id="KW-0862">Zinc</keyword>
<dbReference type="GO" id="GO:0003856">
    <property type="term" value="F:3-dehydroquinate synthase activity"/>
    <property type="evidence" value="ECO:0007669"/>
    <property type="project" value="UniProtKB-UniRule"/>
</dbReference>
<feature type="binding site" evidence="9">
    <location>
        <position position="262"/>
    </location>
    <ligand>
        <name>Zn(2+)</name>
        <dbReference type="ChEBI" id="CHEBI:29105"/>
    </ligand>
</feature>
<keyword evidence="9" id="KW-0963">Cytoplasm</keyword>
<dbReference type="Proteomes" id="UP000228568">
    <property type="component" value="Unassembled WGS sequence"/>
</dbReference>
<dbReference type="EC" id="4.2.3.4" evidence="9 10"/>
<dbReference type="GO" id="GO:0009423">
    <property type="term" value="P:chorismate biosynthetic process"/>
    <property type="evidence" value="ECO:0007669"/>
    <property type="project" value="UniProtKB-UniRule"/>
</dbReference>
<comment type="caution">
    <text evidence="9">Lacks conserved residue(s) required for the propagation of feature annotation.</text>
</comment>
<evidence type="ECO:0000256" key="10">
    <source>
        <dbReference type="NCBIfam" id="TIGR01357"/>
    </source>
</evidence>
<evidence type="ECO:0000259" key="11">
    <source>
        <dbReference type="Pfam" id="PF01761"/>
    </source>
</evidence>
<feature type="binding site" evidence="9">
    <location>
        <begin position="144"/>
        <end position="145"/>
    </location>
    <ligand>
        <name>NAD(+)</name>
        <dbReference type="ChEBI" id="CHEBI:57540"/>
    </ligand>
</feature>
<dbReference type="InterPro" id="IPR030963">
    <property type="entry name" value="DHQ_synth_fam"/>
</dbReference>
<comment type="subcellular location">
    <subcellularLocation>
        <location evidence="9">Cytoplasm</location>
    </subcellularLocation>
</comment>